<dbReference type="SUPFAM" id="SSF53335">
    <property type="entry name" value="S-adenosyl-L-methionine-dependent methyltransferases"/>
    <property type="match status" value="1"/>
</dbReference>
<dbReference type="eggNOG" id="ENOG5034BF0">
    <property type="taxonomic scope" value="Bacteria"/>
</dbReference>
<gene>
    <name evidence="1" type="ORF">SIAM614_08234</name>
</gene>
<dbReference type="Proteomes" id="UP000004848">
    <property type="component" value="Unassembled WGS sequence"/>
</dbReference>
<proteinExistence type="predicted"/>
<dbReference type="Gene3D" id="3.40.50.150">
    <property type="entry name" value="Vaccinia Virus protein VP39"/>
    <property type="match status" value="1"/>
</dbReference>
<organism evidence="1 2">
    <name type="scientific">Roseibium aggregatum (strain ATCC 25650 / DSM 13394 / JCM 20685 / NBRC 16684 / NCIMB 2208 / IAM 12614 / B1)</name>
    <name type="common">Stappia aggregata</name>
    <dbReference type="NCBI Taxonomy" id="384765"/>
    <lineage>
        <taxon>Bacteria</taxon>
        <taxon>Pseudomonadati</taxon>
        <taxon>Pseudomonadota</taxon>
        <taxon>Alphaproteobacteria</taxon>
        <taxon>Hyphomicrobiales</taxon>
        <taxon>Stappiaceae</taxon>
        <taxon>Roseibium</taxon>
    </lineage>
</organism>
<dbReference type="OrthoDB" id="7307954at2"/>
<dbReference type="GeneID" id="68849465"/>
<comment type="caution">
    <text evidence="1">The sequence shown here is derived from an EMBL/GenBank/DDBJ whole genome shotgun (WGS) entry which is preliminary data.</text>
</comment>
<dbReference type="InterPro" id="IPR029063">
    <property type="entry name" value="SAM-dependent_MTases_sf"/>
</dbReference>
<evidence type="ECO:0000313" key="2">
    <source>
        <dbReference type="Proteomes" id="UP000004848"/>
    </source>
</evidence>
<dbReference type="AlphaFoldDB" id="A0P210"/>
<sequence length="323" mass="36913">MTDTGIGSLEESVLAYEVLKLSEIAERCGVPMSSAAVTDWFDAESHLRYRRPTTDERDKILLDVVGFLQDDSLKRSGAHRIDAWRKGWGEIHDRIAEASFDYDTLCPQYFKFDAFRFDGDYALRQDKLFEFALCHAVKTTLYANYIQDGDRIVDLGTGSAANVYLLLNMFKSSQVVGADWAEPSVEITNKISTYYDGRAMGARLDMLSLEGRESLGTLTDNVVLSVHSFEQLGTQWQGILKMLLEAKPKICIQIEPIYENYEDEPIFDALGRLYHNKRGYLRGYQTELMRLADANKVEILDQRRLTFGTMLHEPYGVLVWRPK</sequence>
<dbReference type="EMBL" id="AAUW01000025">
    <property type="protein sequence ID" value="EAV40866.1"/>
    <property type="molecule type" value="Genomic_DNA"/>
</dbReference>
<evidence type="ECO:0000313" key="1">
    <source>
        <dbReference type="EMBL" id="EAV40866.1"/>
    </source>
</evidence>
<protein>
    <recommendedName>
        <fullName evidence="3">Methyltransferase domain-containing protein</fullName>
    </recommendedName>
</protein>
<name>A0P210_ROSAI</name>
<dbReference type="RefSeq" id="WP_006939290.1">
    <property type="nucleotide sequence ID" value="NZ_AAUW01000025.1"/>
</dbReference>
<evidence type="ECO:0008006" key="3">
    <source>
        <dbReference type="Google" id="ProtNLM"/>
    </source>
</evidence>
<accession>A0P210</accession>
<reference evidence="1 2" key="1">
    <citation type="submission" date="2006-05" db="EMBL/GenBank/DDBJ databases">
        <authorList>
            <person name="King G."/>
            <person name="Ferriera S."/>
            <person name="Johnson J."/>
            <person name="Kravitz S."/>
            <person name="Beeson K."/>
            <person name="Sutton G."/>
            <person name="Rogers Y.-H."/>
            <person name="Friedman R."/>
            <person name="Frazier M."/>
            <person name="Venter J.C."/>
        </authorList>
    </citation>
    <scope>NUCLEOTIDE SEQUENCE [LARGE SCALE GENOMIC DNA]</scope>
    <source>
        <strain evidence="2">ATCC 25650 / DSM 13394 / JCM 20685 / NBRC 16684 / NCIMB 2208 / IAM 12614 / B1</strain>
    </source>
</reference>